<gene>
    <name evidence="9" type="primary">GPX3</name>
</gene>
<dbReference type="InterPro" id="IPR000889">
    <property type="entry name" value="Glutathione_peroxidase"/>
</dbReference>
<evidence type="ECO:0000256" key="1">
    <source>
        <dbReference type="ARBA" id="ARBA00000217"/>
    </source>
</evidence>
<dbReference type="PANTHER" id="PTHR11592:SF32">
    <property type="entry name" value="GLUTATHIONE PEROXIDASE 3"/>
    <property type="match status" value="1"/>
</dbReference>
<dbReference type="PANTHER" id="PTHR11592">
    <property type="entry name" value="GLUTATHIONE PEROXIDASE"/>
    <property type="match status" value="1"/>
</dbReference>
<keyword evidence="7" id="KW-0732">Signal</keyword>
<dbReference type="GO" id="GO:0042744">
    <property type="term" value="P:hydrogen peroxide catabolic process"/>
    <property type="evidence" value="ECO:0007669"/>
    <property type="project" value="Ensembl"/>
</dbReference>
<accession>A0A803TXE3</accession>
<keyword evidence="8" id="KW-0560">Oxidoreductase</keyword>
<keyword evidence="10" id="KW-1185">Reference proteome</keyword>
<dbReference type="GO" id="GO:0006979">
    <property type="term" value="P:response to oxidative stress"/>
    <property type="evidence" value="ECO:0007669"/>
    <property type="project" value="InterPro"/>
</dbReference>
<dbReference type="PROSITE" id="PS00763">
    <property type="entry name" value="GLUTATHIONE_PEROXID_2"/>
    <property type="match status" value="1"/>
</dbReference>
<comment type="catalytic activity">
    <reaction evidence="1">
        <text>2 glutathione + H2O2 = glutathione disulfide + 2 H2O</text>
        <dbReference type="Rhea" id="RHEA:16833"/>
        <dbReference type="ChEBI" id="CHEBI:15377"/>
        <dbReference type="ChEBI" id="CHEBI:16240"/>
        <dbReference type="ChEBI" id="CHEBI:57925"/>
        <dbReference type="ChEBI" id="CHEBI:58297"/>
        <dbReference type="EC" id="1.11.1.9"/>
    </reaction>
</comment>
<evidence type="ECO:0000256" key="4">
    <source>
        <dbReference type="ARBA" id="ARBA00012310"/>
    </source>
</evidence>
<dbReference type="Proteomes" id="UP000001646">
    <property type="component" value="Chromosome 2"/>
</dbReference>
<dbReference type="SUPFAM" id="SSF52833">
    <property type="entry name" value="Thioredoxin-like"/>
    <property type="match status" value="1"/>
</dbReference>
<dbReference type="InParanoid" id="A0A803TXE3"/>
<evidence type="ECO:0000256" key="5">
    <source>
        <dbReference type="ARBA" id="ARBA00022525"/>
    </source>
</evidence>
<keyword evidence="6" id="KW-0575">Peroxidase</keyword>
<dbReference type="Gene3D" id="3.40.30.10">
    <property type="entry name" value="Glutaredoxin"/>
    <property type="match status" value="1"/>
</dbReference>
<dbReference type="GO" id="GO:0004602">
    <property type="term" value="F:glutathione peroxidase activity"/>
    <property type="evidence" value="ECO:0000318"/>
    <property type="project" value="GO_Central"/>
</dbReference>
<dbReference type="GO" id="GO:0042802">
    <property type="term" value="F:identical protein binding"/>
    <property type="evidence" value="ECO:0007669"/>
    <property type="project" value="Ensembl"/>
</dbReference>
<comment type="subcellular location">
    <subcellularLocation>
        <location evidence="2">Secreted</location>
    </subcellularLocation>
</comment>
<evidence type="ECO:0000256" key="7">
    <source>
        <dbReference type="ARBA" id="ARBA00022729"/>
    </source>
</evidence>
<dbReference type="Ensembl" id="ENSACAT00000049700.1">
    <property type="protein sequence ID" value="ENSACAP00000039883.1"/>
    <property type="gene ID" value="ENSACAG00000041264.1"/>
</dbReference>
<dbReference type="GO" id="GO:0005615">
    <property type="term" value="C:extracellular space"/>
    <property type="evidence" value="ECO:0007669"/>
    <property type="project" value="Ensembl"/>
</dbReference>
<dbReference type="InterPro" id="IPR029760">
    <property type="entry name" value="GPX_CS"/>
</dbReference>
<proteinExistence type="inferred from homology"/>
<sequence length="227" mass="25796">MVYVGGSTCGKLSPSFQSLYIYICPLYIPSPSGDMCFDVFQVDCYDSIPGTVYNYGALSIHGDEYIPFQKYAGKLLLFVNYLGKKLNALQTELGRYGLVVLGFPCNQFGKQEPGENSEILPGLRYVRPGGGFTPNFQLFQKGDVNGETEQRVYTFLKNSCPPVIENFGDPNKLFWSPLKIHDIKWNFEKFLVGTDGKPVMRWYHRTNVATVKSDILRYMRKQNLLYG</sequence>
<evidence type="ECO:0000256" key="3">
    <source>
        <dbReference type="ARBA" id="ARBA00006926"/>
    </source>
</evidence>
<name>A0A803TXE3_ANOCA</name>
<evidence type="ECO:0000313" key="9">
    <source>
        <dbReference type="Ensembl" id="ENSACAP00000039883.1"/>
    </source>
</evidence>
<dbReference type="FunFam" id="3.40.30.10:FF:000112">
    <property type="entry name" value="Glutathione peroxidase"/>
    <property type="match status" value="1"/>
</dbReference>
<dbReference type="EC" id="1.11.1.9" evidence="4"/>
<reference evidence="9 10" key="1">
    <citation type="submission" date="2009-12" db="EMBL/GenBank/DDBJ databases">
        <title>The Genome Sequence of Anolis carolinensis (Green Anole Lizard).</title>
        <authorList>
            <consortium name="The Genome Sequencing Platform"/>
            <person name="Di Palma F."/>
            <person name="Alfoldi J."/>
            <person name="Heiman D."/>
            <person name="Young S."/>
            <person name="Grabherr M."/>
            <person name="Johnson J."/>
            <person name="Lander E.S."/>
            <person name="Lindblad-Toh K."/>
        </authorList>
    </citation>
    <scope>NUCLEOTIDE SEQUENCE [LARGE SCALE GENOMIC DNA]</scope>
    <source>
        <strain evidence="9 10">JBL SC #1</strain>
    </source>
</reference>
<dbReference type="AlphaFoldDB" id="A0A803TXE3"/>
<protein>
    <recommendedName>
        <fullName evidence="4">glutathione peroxidase</fullName>
        <ecNumber evidence="4">1.11.1.9</ecNumber>
    </recommendedName>
</protein>
<dbReference type="GeneTree" id="ENSGT00940000161754"/>
<evidence type="ECO:0000256" key="8">
    <source>
        <dbReference type="ARBA" id="ARBA00023002"/>
    </source>
</evidence>
<evidence type="ECO:0000256" key="2">
    <source>
        <dbReference type="ARBA" id="ARBA00004613"/>
    </source>
</evidence>
<keyword evidence="5" id="KW-0964">Secreted</keyword>
<dbReference type="GO" id="GO:0008430">
    <property type="term" value="F:selenium binding"/>
    <property type="evidence" value="ECO:0007669"/>
    <property type="project" value="Ensembl"/>
</dbReference>
<evidence type="ECO:0000313" key="10">
    <source>
        <dbReference type="Proteomes" id="UP000001646"/>
    </source>
</evidence>
<reference evidence="9" key="2">
    <citation type="submission" date="2025-08" db="UniProtKB">
        <authorList>
            <consortium name="Ensembl"/>
        </authorList>
    </citation>
    <scope>IDENTIFICATION</scope>
</reference>
<dbReference type="CDD" id="cd00340">
    <property type="entry name" value="GSH_Peroxidase"/>
    <property type="match status" value="1"/>
</dbReference>
<organism evidence="9 10">
    <name type="scientific">Anolis carolinensis</name>
    <name type="common">Green anole</name>
    <name type="synonym">American chameleon</name>
    <dbReference type="NCBI Taxonomy" id="28377"/>
    <lineage>
        <taxon>Eukaryota</taxon>
        <taxon>Metazoa</taxon>
        <taxon>Chordata</taxon>
        <taxon>Craniata</taxon>
        <taxon>Vertebrata</taxon>
        <taxon>Euteleostomi</taxon>
        <taxon>Lepidosauria</taxon>
        <taxon>Squamata</taxon>
        <taxon>Bifurcata</taxon>
        <taxon>Unidentata</taxon>
        <taxon>Episquamata</taxon>
        <taxon>Toxicofera</taxon>
        <taxon>Iguania</taxon>
        <taxon>Dactyloidae</taxon>
        <taxon>Anolis</taxon>
    </lineage>
</organism>
<dbReference type="PROSITE" id="PS51355">
    <property type="entry name" value="GLUTATHIONE_PEROXID_3"/>
    <property type="match status" value="1"/>
</dbReference>
<comment type="similarity">
    <text evidence="3">Belongs to the glutathione peroxidase family.</text>
</comment>
<dbReference type="Pfam" id="PF00255">
    <property type="entry name" value="GSHPx"/>
    <property type="match status" value="1"/>
</dbReference>
<dbReference type="InterPro" id="IPR036249">
    <property type="entry name" value="Thioredoxin-like_sf"/>
</dbReference>
<evidence type="ECO:0000256" key="6">
    <source>
        <dbReference type="ARBA" id="ARBA00022559"/>
    </source>
</evidence>
<reference evidence="9" key="3">
    <citation type="submission" date="2025-09" db="UniProtKB">
        <authorList>
            <consortium name="Ensembl"/>
        </authorList>
    </citation>
    <scope>IDENTIFICATION</scope>
</reference>